<comment type="caution">
    <text evidence="2">The sequence shown here is derived from an EMBL/GenBank/DDBJ whole genome shotgun (WGS) entry which is preliminary data.</text>
</comment>
<accession>A0A919MEC3</accession>
<proteinExistence type="predicted"/>
<name>A0A919MEC3_9ACTN</name>
<organism evidence="2 3">
    <name type="scientific">Paractinoplanes ferrugineus</name>
    <dbReference type="NCBI Taxonomy" id="113564"/>
    <lineage>
        <taxon>Bacteria</taxon>
        <taxon>Bacillati</taxon>
        <taxon>Actinomycetota</taxon>
        <taxon>Actinomycetes</taxon>
        <taxon>Micromonosporales</taxon>
        <taxon>Micromonosporaceae</taxon>
        <taxon>Paractinoplanes</taxon>
    </lineage>
</organism>
<evidence type="ECO:0000313" key="3">
    <source>
        <dbReference type="Proteomes" id="UP000598174"/>
    </source>
</evidence>
<evidence type="ECO:0000256" key="1">
    <source>
        <dbReference type="SAM" id="MobiDB-lite"/>
    </source>
</evidence>
<feature type="region of interest" description="Disordered" evidence="1">
    <location>
        <begin position="38"/>
        <end position="62"/>
    </location>
</feature>
<gene>
    <name evidence="2" type="ORF">Afe05nite_33490</name>
</gene>
<evidence type="ECO:0000313" key="2">
    <source>
        <dbReference type="EMBL" id="GIE11509.1"/>
    </source>
</evidence>
<keyword evidence="3" id="KW-1185">Reference proteome</keyword>
<protein>
    <submittedName>
        <fullName evidence="2">Uncharacterized protein</fullName>
    </submittedName>
</protein>
<sequence>MIFNRTHGIRTRAVIVSDHDGAIDHWFTVNDTVQGEQHSANPRYPWVMEGPRGPGPSWVRGN</sequence>
<dbReference type="EMBL" id="BOMM01000029">
    <property type="protein sequence ID" value="GIE11509.1"/>
    <property type="molecule type" value="Genomic_DNA"/>
</dbReference>
<dbReference type="Proteomes" id="UP000598174">
    <property type="component" value="Unassembled WGS sequence"/>
</dbReference>
<dbReference type="AlphaFoldDB" id="A0A919MEC3"/>
<reference evidence="2" key="1">
    <citation type="submission" date="2021-01" db="EMBL/GenBank/DDBJ databases">
        <title>Whole genome shotgun sequence of Actinoplanes ferrugineus NBRC 15555.</title>
        <authorList>
            <person name="Komaki H."/>
            <person name="Tamura T."/>
        </authorList>
    </citation>
    <scope>NUCLEOTIDE SEQUENCE</scope>
    <source>
        <strain evidence="2">NBRC 15555</strain>
    </source>
</reference>